<organism evidence="1 2">
    <name type="scientific">Sphingomonas rubra</name>
    <dbReference type="NCBI Taxonomy" id="634430"/>
    <lineage>
        <taxon>Bacteria</taxon>
        <taxon>Pseudomonadati</taxon>
        <taxon>Pseudomonadota</taxon>
        <taxon>Alphaproteobacteria</taxon>
        <taxon>Sphingomonadales</taxon>
        <taxon>Sphingomonadaceae</taxon>
        <taxon>Sphingomonas</taxon>
    </lineage>
</organism>
<dbReference type="AlphaFoldDB" id="A0A1I5UDA1"/>
<accession>A0A1I5UDA1</accession>
<dbReference type="EMBL" id="FOXP01000011">
    <property type="protein sequence ID" value="SFP93280.1"/>
    <property type="molecule type" value="Genomic_DNA"/>
</dbReference>
<reference evidence="1 2" key="1">
    <citation type="submission" date="2016-10" db="EMBL/GenBank/DDBJ databases">
        <authorList>
            <person name="de Groot N.N."/>
        </authorList>
    </citation>
    <scope>NUCLEOTIDE SEQUENCE [LARGE SCALE GENOMIC DNA]</scope>
    <source>
        <strain evidence="1 2">CGMCC 1.9113</strain>
    </source>
</reference>
<proteinExistence type="predicted"/>
<dbReference type="OrthoDB" id="6660115at2"/>
<name>A0A1I5UDA1_9SPHN</name>
<keyword evidence="2" id="KW-1185">Reference proteome</keyword>
<evidence type="ECO:0000313" key="2">
    <source>
        <dbReference type="Proteomes" id="UP000199586"/>
    </source>
</evidence>
<protein>
    <recommendedName>
        <fullName evidence="3">VanZ like family protein</fullName>
    </recommendedName>
</protein>
<sequence length="69" mass="7403">MVIWVAGVAVAGDVGAAWPLALAALAELVNEVFDRLRVGSWRIADTVQDIVNSVLWPVVLFTLARMGVI</sequence>
<evidence type="ECO:0008006" key="3">
    <source>
        <dbReference type="Google" id="ProtNLM"/>
    </source>
</evidence>
<dbReference type="STRING" id="634430.SAMN04488241_11187"/>
<dbReference type="Proteomes" id="UP000199586">
    <property type="component" value="Unassembled WGS sequence"/>
</dbReference>
<dbReference type="RefSeq" id="WP_093334229.1">
    <property type="nucleotide sequence ID" value="NZ_FOXP01000011.1"/>
</dbReference>
<evidence type="ECO:0000313" key="1">
    <source>
        <dbReference type="EMBL" id="SFP93280.1"/>
    </source>
</evidence>
<gene>
    <name evidence="1" type="ORF">SAMN04488241_11187</name>
</gene>